<evidence type="ECO:0008006" key="3">
    <source>
        <dbReference type="Google" id="ProtNLM"/>
    </source>
</evidence>
<organism evidence="1 2">
    <name type="scientific">[Mycobacterium] stephanolepidis</name>
    <dbReference type="NCBI Taxonomy" id="1520670"/>
    <lineage>
        <taxon>Bacteria</taxon>
        <taxon>Bacillati</taxon>
        <taxon>Actinomycetota</taxon>
        <taxon>Actinomycetes</taxon>
        <taxon>Mycobacteriales</taxon>
        <taxon>Mycobacteriaceae</taxon>
        <taxon>Mycobacteroides</taxon>
    </lineage>
</organism>
<protein>
    <recommendedName>
        <fullName evidence="3">Major tail protein</fullName>
    </recommendedName>
</protein>
<evidence type="ECO:0000313" key="2">
    <source>
        <dbReference type="Proteomes" id="UP000217954"/>
    </source>
</evidence>
<gene>
    <name evidence="1" type="ORF">MSTE_03558</name>
</gene>
<keyword evidence="2" id="KW-1185">Reference proteome</keyword>
<dbReference type="AlphaFoldDB" id="A0A1Z4F0Z1"/>
<reference evidence="1 2" key="2">
    <citation type="journal article" date="2017" name="Int. J. Syst. Evol. Microbiol.">
        <title>Mycobacterium stephanolepidis sp. nov., a rapidly growing species related to Mycobacterium chelonae, isolated from marine teleost fish, Stephanolepis cirrhifer.</title>
        <authorList>
            <person name="Fukano H."/>
            <person name="Wada S."/>
            <person name="Kurata O."/>
            <person name="Katayama K."/>
            <person name="Fujiwara N."/>
            <person name="Hoshino Y."/>
        </authorList>
    </citation>
    <scope>NUCLEOTIDE SEQUENCE [LARGE SCALE GENOMIC DNA]</scope>
    <source>
        <strain evidence="1 2">NJB0901</strain>
    </source>
</reference>
<name>A0A1Z4F0Z1_9MYCO</name>
<dbReference type="Proteomes" id="UP000217954">
    <property type="component" value="Chromosome"/>
</dbReference>
<dbReference type="RefSeq" id="WP_096503118.1">
    <property type="nucleotide sequence ID" value="NZ_AP018165.1"/>
</dbReference>
<sequence>MAGNPDNVKIYTEADVLLWMGSAPPTAADLPATITDPFVTTAGKWGFLGLLVGDAGIDTAREWDEKDITAWGYGTIIVASKDFKLTRKVSALEDNEAMQRIILPGSTESEIVVPDPLNEYIAFERRTAKGEIRREISKRPARLWVPNIKDAEGDATPREIECRIFPDSARRLFAAQQSAA</sequence>
<dbReference type="OrthoDB" id="4130395at2"/>
<dbReference type="EMBL" id="AP018165">
    <property type="protein sequence ID" value="BAX98858.1"/>
    <property type="molecule type" value="Genomic_DNA"/>
</dbReference>
<reference evidence="2" key="1">
    <citation type="journal article" date="2017" name="Genome Announc.">
        <title>Complete Genome Sequence of Mycobacterium stephanolepidis.</title>
        <authorList>
            <person name="Fukano H."/>
            <person name="Yoshida M."/>
            <person name="Katayama Y."/>
            <person name="Omatsu T."/>
            <person name="Mizutani T."/>
            <person name="Kurata O."/>
            <person name="Wada S."/>
            <person name="Hoshino Y."/>
        </authorList>
    </citation>
    <scope>NUCLEOTIDE SEQUENCE [LARGE SCALE GENOMIC DNA]</scope>
    <source>
        <strain evidence="2">NJB0901</strain>
    </source>
</reference>
<accession>A0A1Z4F0Z1</accession>
<dbReference type="KEGG" id="mste:MSTE_03558"/>
<evidence type="ECO:0000313" key="1">
    <source>
        <dbReference type="EMBL" id="BAX98858.1"/>
    </source>
</evidence>
<proteinExistence type="predicted"/>